<organism evidence="8 9">
    <name type="scientific">Brevibacillus parabrevis</name>
    <dbReference type="NCBI Taxonomy" id="54914"/>
    <lineage>
        <taxon>Bacteria</taxon>
        <taxon>Bacillati</taxon>
        <taxon>Bacillota</taxon>
        <taxon>Bacilli</taxon>
        <taxon>Bacillales</taxon>
        <taxon>Paenibacillaceae</taxon>
        <taxon>Brevibacillus</taxon>
    </lineage>
</organism>
<comment type="similarity">
    <text evidence="1 5">Belongs to the FliD family.</text>
</comment>
<feature type="domain" description="Flagellar hook-associated protein 2 C-terminal" evidence="7">
    <location>
        <begin position="218"/>
        <end position="486"/>
    </location>
</feature>
<comment type="function">
    <text evidence="5">Required for morphogenesis and for the elongation of the flagellar filament by facilitating polymerization of the flagellin monomers at the tip of growing filament. Forms a capping structure, which prevents flagellin subunits (transported through the central channel of the flagellum) from leaking out without polymerization at the distal end.</text>
</comment>
<dbReference type="Pfam" id="PF07196">
    <property type="entry name" value="Flagellin_IN"/>
    <property type="match status" value="1"/>
</dbReference>
<reference evidence="8 9" key="1">
    <citation type="submission" date="2019-06" db="EMBL/GenBank/DDBJ databases">
        <title>Whole genome shotgun sequence of Brevibacillus parabrevis NBRC 12334.</title>
        <authorList>
            <person name="Hosoyama A."/>
            <person name="Uohara A."/>
            <person name="Ohji S."/>
            <person name="Ichikawa N."/>
        </authorList>
    </citation>
    <scope>NUCLEOTIDE SEQUENCE [LARGE SCALE GENOMIC DNA]</scope>
    <source>
        <strain evidence="8 9">NBRC 12334</strain>
    </source>
</reference>
<dbReference type="EMBL" id="BJMH01000003">
    <property type="protein sequence ID" value="GEB31392.1"/>
    <property type="molecule type" value="Genomic_DNA"/>
</dbReference>
<comment type="subunit">
    <text evidence="2 5">Homopentamer.</text>
</comment>
<evidence type="ECO:0000259" key="7">
    <source>
        <dbReference type="Pfam" id="PF07195"/>
    </source>
</evidence>
<dbReference type="GO" id="GO:0009421">
    <property type="term" value="C:bacterial-type flagellum filament cap"/>
    <property type="evidence" value="ECO:0007669"/>
    <property type="project" value="InterPro"/>
</dbReference>
<dbReference type="InterPro" id="IPR003481">
    <property type="entry name" value="FliD_N"/>
</dbReference>
<keyword evidence="3" id="KW-0175">Coiled coil</keyword>
<dbReference type="GO" id="GO:0007155">
    <property type="term" value="P:cell adhesion"/>
    <property type="evidence" value="ECO:0007669"/>
    <property type="project" value="InterPro"/>
</dbReference>
<keyword evidence="8" id="KW-0966">Cell projection</keyword>
<keyword evidence="5" id="KW-0964">Secreted</keyword>
<dbReference type="InterPro" id="IPR010810">
    <property type="entry name" value="Flagellin_hook_IN_motif"/>
</dbReference>
<name>A0A4Y3PAF2_BREPA</name>
<protein>
    <recommendedName>
        <fullName evidence="5">Flagellar hook-associated protein 2</fullName>
        <shortName evidence="5">HAP2</shortName>
    </recommendedName>
    <alternativeName>
        <fullName evidence="5">Flagellar cap protein</fullName>
    </alternativeName>
</protein>
<sequence>MGIRISGMASGMDTEKIVKDLMKAHREPVNRLQRNKYSVEWKRDAYREMNTLLADLQNSLKDLRLGTSFNKKIAFSENENIASAKVTGKPSLSSYSVEVISLAKAGTPPNAEFPVAAITDTKKPIGGSDFTLTIKKDVDGDGNIDYVPLTFAGATDSIDSIISQINSAKTGLKASFFNNKLVMIAEDGKQFEVETSGANNLNIGANTPSTTGQSSDPAKFKINGVEYTSTTNTFTFDGINFTLKQPNVGAPVTVSAKADEEAIFTMVKDFVDKYNTVIETINKKIAEPKYKAYQPLLDEEREALSEKTAEKMDNMARSGILLRDSILTSGLHEMRRALSTPLKAAGVNSAFDTLSEIGIVGPPAGKYAYQENGKLYINESKLRETISKNGEDVIKLFTNYSSNPDQATKYNESGVAERLYGQLNQVIDKLTKEAGAVGRVSDDSNLTKRLKQTDDEIEIWEDRLKQIENRYWKQFTAMEQAMSKAQSQGAWFTQMLGQK</sequence>
<dbReference type="Pfam" id="PF02465">
    <property type="entry name" value="FliD_N"/>
    <property type="match status" value="1"/>
</dbReference>
<comment type="caution">
    <text evidence="8">The sequence shown here is derived from an EMBL/GenBank/DDBJ whole genome shotgun (WGS) entry which is preliminary data.</text>
</comment>
<comment type="subcellular location">
    <subcellularLocation>
        <location evidence="5">Secreted</location>
    </subcellularLocation>
    <subcellularLocation>
        <location evidence="5">Bacterial flagellum</location>
    </subcellularLocation>
</comment>
<evidence type="ECO:0000313" key="8">
    <source>
        <dbReference type="EMBL" id="GEB31392.1"/>
    </source>
</evidence>
<keyword evidence="8" id="KW-0282">Flagellum</keyword>
<keyword evidence="8" id="KW-0969">Cilium</keyword>
<keyword evidence="9" id="KW-1185">Reference proteome</keyword>
<proteinExistence type="inferred from homology"/>
<evidence type="ECO:0000259" key="6">
    <source>
        <dbReference type="Pfam" id="PF02465"/>
    </source>
</evidence>
<evidence type="ECO:0000313" key="9">
    <source>
        <dbReference type="Proteomes" id="UP000316882"/>
    </source>
</evidence>
<evidence type="ECO:0000256" key="5">
    <source>
        <dbReference type="RuleBase" id="RU362066"/>
    </source>
</evidence>
<feature type="domain" description="Flagellar hook-associated protein 2 N-terminal" evidence="6">
    <location>
        <begin position="10"/>
        <end position="105"/>
    </location>
</feature>
<dbReference type="Pfam" id="PF07195">
    <property type="entry name" value="FliD_C"/>
    <property type="match status" value="1"/>
</dbReference>
<dbReference type="InterPro" id="IPR040026">
    <property type="entry name" value="FliD"/>
</dbReference>
<dbReference type="PANTHER" id="PTHR30288:SF0">
    <property type="entry name" value="FLAGELLAR HOOK-ASSOCIATED PROTEIN 2"/>
    <property type="match status" value="1"/>
</dbReference>
<dbReference type="GO" id="GO:0071973">
    <property type="term" value="P:bacterial-type flagellum-dependent cell motility"/>
    <property type="evidence" value="ECO:0007669"/>
    <property type="project" value="TreeGrafter"/>
</dbReference>
<dbReference type="RefSeq" id="WP_122962648.1">
    <property type="nucleotide sequence ID" value="NZ_BJMH01000003.1"/>
</dbReference>
<dbReference type="GO" id="GO:0009424">
    <property type="term" value="C:bacterial-type flagellum hook"/>
    <property type="evidence" value="ECO:0007669"/>
    <property type="project" value="UniProtKB-UniRule"/>
</dbReference>
<keyword evidence="4 5" id="KW-0975">Bacterial flagellum</keyword>
<evidence type="ECO:0000256" key="3">
    <source>
        <dbReference type="ARBA" id="ARBA00023054"/>
    </source>
</evidence>
<evidence type="ECO:0000256" key="2">
    <source>
        <dbReference type="ARBA" id="ARBA00011255"/>
    </source>
</evidence>
<gene>
    <name evidence="8" type="primary">fliD</name>
    <name evidence="8" type="ORF">BPA01_09720</name>
</gene>
<dbReference type="GO" id="GO:0005576">
    <property type="term" value="C:extracellular region"/>
    <property type="evidence" value="ECO:0007669"/>
    <property type="project" value="UniProtKB-SubCell"/>
</dbReference>
<evidence type="ECO:0000256" key="1">
    <source>
        <dbReference type="ARBA" id="ARBA00009764"/>
    </source>
</evidence>
<dbReference type="AlphaFoldDB" id="A0A4Y3PAF2"/>
<evidence type="ECO:0000256" key="4">
    <source>
        <dbReference type="ARBA" id="ARBA00023143"/>
    </source>
</evidence>
<dbReference type="InterPro" id="IPR010809">
    <property type="entry name" value="FliD_C"/>
</dbReference>
<dbReference type="PANTHER" id="PTHR30288">
    <property type="entry name" value="FLAGELLAR CAP/ASSEMBLY PROTEIN FLID"/>
    <property type="match status" value="1"/>
</dbReference>
<dbReference type="Proteomes" id="UP000316882">
    <property type="component" value="Unassembled WGS sequence"/>
</dbReference>
<accession>A0A4Y3PAF2</accession>